<gene>
    <name evidence="3" type="ORF">GJ744_002115</name>
</gene>
<comment type="caution">
    <text evidence="3">The sequence shown here is derived from an EMBL/GenBank/DDBJ whole genome shotgun (WGS) entry which is preliminary data.</text>
</comment>
<dbReference type="Pfam" id="PF11913">
    <property type="entry name" value="DUF3431"/>
    <property type="match status" value="1"/>
</dbReference>
<protein>
    <submittedName>
        <fullName evidence="3">Uncharacterized protein</fullName>
    </submittedName>
</protein>
<keyword evidence="2" id="KW-0472">Membrane</keyword>
<dbReference type="PANTHER" id="PTHR37490:SF3">
    <property type="entry name" value="DUF3431 DOMAIN CONTAINING PROTEIN"/>
    <property type="match status" value="1"/>
</dbReference>
<evidence type="ECO:0000256" key="1">
    <source>
        <dbReference type="SAM" id="MobiDB-lite"/>
    </source>
</evidence>
<dbReference type="EMBL" id="JAACFV010000134">
    <property type="protein sequence ID" value="KAF7504559.1"/>
    <property type="molecule type" value="Genomic_DNA"/>
</dbReference>
<keyword evidence="2" id="KW-1133">Transmembrane helix</keyword>
<dbReference type="InterPro" id="IPR021838">
    <property type="entry name" value="DUF3431"/>
</dbReference>
<keyword evidence="2" id="KW-0812">Transmembrane</keyword>
<feature type="region of interest" description="Disordered" evidence="1">
    <location>
        <begin position="348"/>
        <end position="377"/>
    </location>
</feature>
<reference evidence="3" key="1">
    <citation type="submission" date="2020-02" db="EMBL/GenBank/DDBJ databases">
        <authorList>
            <person name="Palmer J.M."/>
        </authorList>
    </citation>
    <scope>NUCLEOTIDE SEQUENCE</scope>
    <source>
        <strain evidence="3">EPUS1.4</strain>
        <tissue evidence="3">Thallus</tissue>
    </source>
</reference>
<dbReference type="OrthoDB" id="426718at2759"/>
<organism evidence="3 4">
    <name type="scientific">Endocarpon pusillum</name>
    <dbReference type="NCBI Taxonomy" id="364733"/>
    <lineage>
        <taxon>Eukaryota</taxon>
        <taxon>Fungi</taxon>
        <taxon>Dikarya</taxon>
        <taxon>Ascomycota</taxon>
        <taxon>Pezizomycotina</taxon>
        <taxon>Eurotiomycetes</taxon>
        <taxon>Chaetothyriomycetidae</taxon>
        <taxon>Verrucariales</taxon>
        <taxon>Verrucariaceae</taxon>
        <taxon>Endocarpon</taxon>
    </lineage>
</organism>
<evidence type="ECO:0000313" key="3">
    <source>
        <dbReference type="EMBL" id="KAF7504559.1"/>
    </source>
</evidence>
<proteinExistence type="predicted"/>
<dbReference type="Proteomes" id="UP000606974">
    <property type="component" value="Unassembled WGS sequence"/>
</dbReference>
<dbReference type="AlphaFoldDB" id="A0A8H7ABQ1"/>
<name>A0A8H7ABQ1_9EURO</name>
<keyword evidence="4" id="KW-1185">Reference proteome</keyword>
<evidence type="ECO:0000256" key="2">
    <source>
        <dbReference type="SAM" id="Phobius"/>
    </source>
</evidence>
<evidence type="ECO:0000313" key="4">
    <source>
        <dbReference type="Proteomes" id="UP000606974"/>
    </source>
</evidence>
<feature type="transmembrane region" description="Helical" evidence="2">
    <location>
        <begin position="6"/>
        <end position="23"/>
    </location>
</feature>
<accession>A0A8H7ABQ1</accession>
<feature type="compositionally biased region" description="Basic and acidic residues" evidence="1">
    <location>
        <begin position="348"/>
        <end position="371"/>
    </location>
</feature>
<dbReference type="PANTHER" id="PTHR37490">
    <property type="entry name" value="EXPRESSED PROTEIN"/>
    <property type="match status" value="1"/>
</dbReference>
<sequence length="377" mass="43571">MVTRRYFFLVGPLVIFLFIFYLYHPSNSLSAPKLVQTIPTANESFSRPDETIFRPGHARPAGANYSRILVFGKLKNEDTSWVEHELPNLQAAIYVVDDDSATLKVPKNKGHEAMVYLTYIIDHYDTLPDTSLFFHSHKSTWHNNILLNLDTAFTIESLSDARVAREGYFNSRCHHDPGCPDWLHLDRPEEEWDLVKKTEERYFTSDLWQELHPGAPFPASISQPCCAQFAVSKERIRARPLSEYVRYREWLLNTDLEDEISGRIMEYTWQYIFAGVSEFCPAMHVCYCDGYGACFGGAQQLQDWMDILRRREVSDAEISVLLDAGDQDSESLKFLRKQSDELNKELSARKEEAFRQGDNPRNRAVEAGREWEEGDGF</sequence>